<evidence type="ECO:0000313" key="5">
    <source>
        <dbReference type="Proteomes" id="UP001648503"/>
    </source>
</evidence>
<protein>
    <recommendedName>
        <fullName evidence="6">Tim44-like domain-containing protein</fullName>
    </recommendedName>
</protein>
<dbReference type="Gene3D" id="3.10.450.240">
    <property type="match status" value="1"/>
</dbReference>
<dbReference type="SUPFAM" id="SSF54427">
    <property type="entry name" value="NTF2-like"/>
    <property type="match status" value="1"/>
</dbReference>
<organism evidence="4 5">
    <name type="scientific">Batrachochytrium salamandrivorans</name>
    <dbReference type="NCBI Taxonomy" id="1357716"/>
    <lineage>
        <taxon>Eukaryota</taxon>
        <taxon>Fungi</taxon>
        <taxon>Fungi incertae sedis</taxon>
        <taxon>Chytridiomycota</taxon>
        <taxon>Chytridiomycota incertae sedis</taxon>
        <taxon>Chytridiomycetes</taxon>
        <taxon>Rhizophydiales</taxon>
        <taxon>Rhizophydiales incertae sedis</taxon>
        <taxon>Batrachochytrium</taxon>
    </lineage>
</organism>
<evidence type="ECO:0000256" key="3">
    <source>
        <dbReference type="ARBA" id="ARBA00023128"/>
    </source>
</evidence>
<dbReference type="PANTHER" id="PTHR28554:SF1">
    <property type="entry name" value="LARGE RIBOSOMAL SUBUNIT PROTEIN ML45"/>
    <property type="match status" value="1"/>
</dbReference>
<keyword evidence="2" id="KW-0809">Transit peptide</keyword>
<sequence>MQSSAPIAALSRWAPIGVRLYSLPYSVTASMLMHSLNGATALSAAIPSKPTTSRQSPVRYSSSRSTTMRGRVIQSMIADPYIPPTSFPFPYNKANLSVLWERVKKAIFATWSGDRLELSKYVTNGLMTTLNPEMKAMKRLGTFVWSTHGTESRPRVLHLATAKVGTGDGELRLVQITVRVNVKQSMATYKGNTLVGGDPDNQMSVVEYIVLEKWLDGRWVSDPWKIAGKIQHKK</sequence>
<keyword evidence="5" id="KW-1185">Reference proteome</keyword>
<gene>
    <name evidence="4" type="ORF">BASA50_006564</name>
</gene>
<evidence type="ECO:0000313" key="4">
    <source>
        <dbReference type="EMBL" id="KAH6594615.1"/>
    </source>
</evidence>
<name>A0ABQ8F9T5_9FUNG</name>
<dbReference type="InterPro" id="IPR051975">
    <property type="entry name" value="mtLSU_mL45"/>
</dbReference>
<reference evidence="4 5" key="1">
    <citation type="submission" date="2021-02" db="EMBL/GenBank/DDBJ databases">
        <title>Variation within the Batrachochytrium salamandrivorans European outbreak.</title>
        <authorList>
            <person name="Kelly M."/>
            <person name="Pasmans F."/>
            <person name="Shea T.P."/>
            <person name="Munoz J.F."/>
            <person name="Carranza S."/>
            <person name="Cuomo C.A."/>
            <person name="Martel A."/>
        </authorList>
    </citation>
    <scope>NUCLEOTIDE SEQUENCE [LARGE SCALE GENOMIC DNA]</scope>
    <source>
        <strain evidence="4 5">AMFP18/2</strain>
    </source>
</reference>
<evidence type="ECO:0000256" key="2">
    <source>
        <dbReference type="ARBA" id="ARBA00022946"/>
    </source>
</evidence>
<dbReference type="PANTHER" id="PTHR28554">
    <property type="entry name" value="39S RIBOSOMAL PROTEIN L45, MITOCHONDRIAL"/>
    <property type="match status" value="1"/>
</dbReference>
<dbReference type="InterPro" id="IPR032710">
    <property type="entry name" value="NTF2-like_dom_sf"/>
</dbReference>
<accession>A0ABQ8F9T5</accession>
<dbReference type="Proteomes" id="UP001648503">
    <property type="component" value="Unassembled WGS sequence"/>
</dbReference>
<comment type="caution">
    <text evidence="4">The sequence shown here is derived from an EMBL/GenBank/DDBJ whole genome shotgun (WGS) entry which is preliminary data.</text>
</comment>
<keyword evidence="3" id="KW-0496">Mitochondrion</keyword>
<dbReference type="EMBL" id="JAFCIX010000332">
    <property type="protein sequence ID" value="KAH6594615.1"/>
    <property type="molecule type" value="Genomic_DNA"/>
</dbReference>
<comment type="subcellular location">
    <subcellularLocation>
        <location evidence="1">Mitochondrion</location>
    </subcellularLocation>
</comment>
<evidence type="ECO:0000256" key="1">
    <source>
        <dbReference type="ARBA" id="ARBA00004173"/>
    </source>
</evidence>
<proteinExistence type="predicted"/>
<evidence type="ECO:0008006" key="6">
    <source>
        <dbReference type="Google" id="ProtNLM"/>
    </source>
</evidence>